<name>A0ABT6F6Y7_9BACT</name>
<sequence>MNPPTLDSLIDAPALVVEVGGRTYRFSELTLAALGRLQAWIKATCPHPLDALKPHLEGLTAAERRELIADAVEAGRSWPPRIGTNAASELLLGTQEGQLLVLLEGLRAQEPAATDADAEALYSGLTREVKRAAREARAAYVAECAAHAAASEAAEAAGLKPTPPPAPPKFDGDARIGRIYGTLFGTYDPEDEGPKG</sequence>
<reference evidence="1 2" key="1">
    <citation type="submission" date="2023-03" db="EMBL/GenBank/DDBJ databases">
        <title>Paludisphaera mucosa sp. nov. a novel planctomycete from northern fen.</title>
        <authorList>
            <person name="Ivanova A."/>
        </authorList>
    </citation>
    <scope>NUCLEOTIDE SEQUENCE [LARGE SCALE GENOMIC DNA]</scope>
    <source>
        <strain evidence="1 2">Pla2</strain>
    </source>
</reference>
<keyword evidence="2" id="KW-1185">Reference proteome</keyword>
<accession>A0ABT6F6Y7</accession>
<evidence type="ECO:0000313" key="2">
    <source>
        <dbReference type="Proteomes" id="UP001216907"/>
    </source>
</evidence>
<protein>
    <recommendedName>
        <fullName evidence="3">Tail assembly chaperone</fullName>
    </recommendedName>
</protein>
<dbReference type="EMBL" id="JARRAG010000001">
    <property type="protein sequence ID" value="MDG3003251.1"/>
    <property type="molecule type" value="Genomic_DNA"/>
</dbReference>
<evidence type="ECO:0008006" key="3">
    <source>
        <dbReference type="Google" id="ProtNLM"/>
    </source>
</evidence>
<comment type="caution">
    <text evidence="1">The sequence shown here is derived from an EMBL/GenBank/DDBJ whole genome shotgun (WGS) entry which is preliminary data.</text>
</comment>
<evidence type="ECO:0000313" key="1">
    <source>
        <dbReference type="EMBL" id="MDG3003251.1"/>
    </source>
</evidence>
<organism evidence="1 2">
    <name type="scientific">Paludisphaera mucosa</name>
    <dbReference type="NCBI Taxonomy" id="3030827"/>
    <lineage>
        <taxon>Bacteria</taxon>
        <taxon>Pseudomonadati</taxon>
        <taxon>Planctomycetota</taxon>
        <taxon>Planctomycetia</taxon>
        <taxon>Isosphaerales</taxon>
        <taxon>Isosphaeraceae</taxon>
        <taxon>Paludisphaera</taxon>
    </lineage>
</organism>
<proteinExistence type="predicted"/>
<gene>
    <name evidence="1" type="ORF">PZE19_05695</name>
</gene>
<dbReference type="Proteomes" id="UP001216907">
    <property type="component" value="Unassembled WGS sequence"/>
</dbReference>
<dbReference type="RefSeq" id="WP_277859605.1">
    <property type="nucleotide sequence ID" value="NZ_JARRAG010000001.1"/>
</dbReference>